<dbReference type="CDD" id="cd00165">
    <property type="entry name" value="S4"/>
    <property type="match status" value="1"/>
</dbReference>
<dbReference type="SUPFAM" id="SSF55120">
    <property type="entry name" value="Pseudouridine synthase"/>
    <property type="match status" value="1"/>
</dbReference>
<dbReference type="OrthoDB" id="9784108at2"/>
<dbReference type="GO" id="GO:0003723">
    <property type="term" value="F:RNA binding"/>
    <property type="evidence" value="ECO:0007669"/>
    <property type="project" value="UniProtKB-KW"/>
</dbReference>
<comment type="similarity">
    <text evidence="1 5">Belongs to the pseudouridine synthase RluA family.</text>
</comment>
<dbReference type="InterPro" id="IPR006145">
    <property type="entry name" value="PsdUridine_synth_RsuA/RluA"/>
</dbReference>
<dbReference type="Gene3D" id="3.30.2350.10">
    <property type="entry name" value="Pseudouridine synthase"/>
    <property type="match status" value="1"/>
</dbReference>
<evidence type="ECO:0000259" key="6">
    <source>
        <dbReference type="SMART" id="SM00363"/>
    </source>
</evidence>
<evidence type="ECO:0000313" key="7">
    <source>
        <dbReference type="EMBL" id="QDT65447.1"/>
    </source>
</evidence>
<feature type="domain" description="RNA-binding S4" evidence="6">
    <location>
        <begin position="16"/>
        <end position="75"/>
    </location>
</feature>
<keyword evidence="2 5" id="KW-0413">Isomerase</keyword>
<evidence type="ECO:0000256" key="2">
    <source>
        <dbReference type="ARBA" id="ARBA00023235"/>
    </source>
</evidence>
<evidence type="ECO:0000313" key="8">
    <source>
        <dbReference type="Proteomes" id="UP000319976"/>
    </source>
</evidence>
<dbReference type="SMART" id="SM00363">
    <property type="entry name" value="S4"/>
    <property type="match status" value="1"/>
</dbReference>
<dbReference type="CDD" id="cd02869">
    <property type="entry name" value="PseudoU_synth_RluA_like"/>
    <property type="match status" value="1"/>
</dbReference>
<evidence type="ECO:0000256" key="4">
    <source>
        <dbReference type="PROSITE-ProRule" id="PRU00182"/>
    </source>
</evidence>
<dbReference type="NCBIfam" id="TIGR00005">
    <property type="entry name" value="rluA_subfam"/>
    <property type="match status" value="1"/>
</dbReference>
<dbReference type="InterPro" id="IPR002942">
    <property type="entry name" value="S4_RNA-bd"/>
</dbReference>
<dbReference type="Gene3D" id="3.10.290.10">
    <property type="entry name" value="RNA-binding S4 domain"/>
    <property type="match status" value="1"/>
</dbReference>
<evidence type="ECO:0000256" key="1">
    <source>
        <dbReference type="ARBA" id="ARBA00010876"/>
    </source>
</evidence>
<dbReference type="InterPro" id="IPR006225">
    <property type="entry name" value="PsdUridine_synth_RluC/D"/>
</dbReference>
<name>A0A517TAP6_9PLAN</name>
<protein>
    <recommendedName>
        <fullName evidence="5">Pseudouridine synthase</fullName>
        <ecNumber evidence="5">5.4.99.-</ecNumber>
    </recommendedName>
</protein>
<keyword evidence="8" id="KW-1185">Reference proteome</keyword>
<dbReference type="PANTHER" id="PTHR21600:SF44">
    <property type="entry name" value="RIBOSOMAL LARGE SUBUNIT PSEUDOURIDINE SYNTHASE D"/>
    <property type="match status" value="1"/>
</dbReference>
<dbReference type="Pfam" id="PF00849">
    <property type="entry name" value="PseudoU_synth_2"/>
    <property type="match status" value="1"/>
</dbReference>
<evidence type="ECO:0000256" key="3">
    <source>
        <dbReference type="PIRSR" id="PIRSR606225-1"/>
    </source>
</evidence>
<reference evidence="7 8" key="1">
    <citation type="submission" date="2019-02" db="EMBL/GenBank/DDBJ databases">
        <title>Deep-cultivation of Planctomycetes and their phenomic and genomic characterization uncovers novel biology.</title>
        <authorList>
            <person name="Wiegand S."/>
            <person name="Jogler M."/>
            <person name="Boedeker C."/>
            <person name="Pinto D."/>
            <person name="Vollmers J."/>
            <person name="Rivas-Marin E."/>
            <person name="Kohn T."/>
            <person name="Peeters S.H."/>
            <person name="Heuer A."/>
            <person name="Rast P."/>
            <person name="Oberbeckmann S."/>
            <person name="Bunk B."/>
            <person name="Jeske O."/>
            <person name="Meyerdierks A."/>
            <person name="Storesund J.E."/>
            <person name="Kallscheuer N."/>
            <person name="Luecker S."/>
            <person name="Lage O.M."/>
            <person name="Pohl T."/>
            <person name="Merkel B.J."/>
            <person name="Hornburger P."/>
            <person name="Mueller R.-W."/>
            <person name="Bruemmer F."/>
            <person name="Labrenz M."/>
            <person name="Spormann A.M."/>
            <person name="Op den Camp H."/>
            <person name="Overmann J."/>
            <person name="Amann R."/>
            <person name="Jetten M.S.M."/>
            <person name="Mascher T."/>
            <person name="Medema M.H."/>
            <person name="Devos D.P."/>
            <person name="Kaster A.-K."/>
            <person name="Ovreas L."/>
            <person name="Rohde M."/>
            <person name="Galperin M.Y."/>
            <person name="Jogler C."/>
        </authorList>
    </citation>
    <scope>NUCLEOTIDE SEQUENCE [LARGE SCALE GENOMIC DNA]</scope>
    <source>
        <strain evidence="7 8">V22</strain>
    </source>
</reference>
<dbReference type="EMBL" id="CP036316">
    <property type="protein sequence ID" value="QDT65447.1"/>
    <property type="molecule type" value="Genomic_DNA"/>
</dbReference>
<dbReference type="GO" id="GO:0000455">
    <property type="term" value="P:enzyme-directed rRNA pseudouridine synthesis"/>
    <property type="evidence" value="ECO:0007669"/>
    <property type="project" value="TreeGrafter"/>
</dbReference>
<organism evidence="7 8">
    <name type="scientific">Calycomorphotria hydatis</name>
    <dbReference type="NCBI Taxonomy" id="2528027"/>
    <lineage>
        <taxon>Bacteria</taxon>
        <taxon>Pseudomonadati</taxon>
        <taxon>Planctomycetota</taxon>
        <taxon>Planctomycetia</taxon>
        <taxon>Planctomycetales</taxon>
        <taxon>Planctomycetaceae</taxon>
        <taxon>Calycomorphotria</taxon>
    </lineage>
</organism>
<gene>
    <name evidence="7" type="primary">rluD_1</name>
    <name evidence="7" type="ORF">V22_27000</name>
</gene>
<dbReference type="GO" id="GO:0120159">
    <property type="term" value="F:rRNA pseudouridine synthase activity"/>
    <property type="evidence" value="ECO:0007669"/>
    <property type="project" value="UniProtKB-ARBA"/>
</dbReference>
<proteinExistence type="inferred from homology"/>
<dbReference type="RefSeq" id="WP_145263454.1">
    <property type="nucleotide sequence ID" value="NZ_CP036316.1"/>
</dbReference>
<sequence length="309" mass="35112">MSERLEFEVSRAEHGRTLEVFLGEQLRNYTPWRIQRMIRHGFVFVDGQPVDVRYRLFERQIVTVKLIDPPDKLYEPEPGPLSILYEDAWIIVIDKAAGIVVHPVGQRQTGTLANRLQAHFDGQTICRGLLRPGFVHRLDRQTSGVIAVAKTFAAHRDLRRQFELGQVKKSYLSVVEGELLRSLTKIDAPIGRHPSGTTLLMSCAADAISPRPALTRVKVVESDGKRTLVLCRPETGRNHQLRVHLASVGHPIVGDEYYLPHGEIRERRKETETNRAERHLLHARSLRFRHPITAAPMCLRAAVPSEFSL</sequence>
<dbReference type="EC" id="5.4.99.-" evidence="5"/>
<dbReference type="PROSITE" id="PS50889">
    <property type="entry name" value="S4"/>
    <property type="match status" value="1"/>
</dbReference>
<evidence type="ECO:0000256" key="5">
    <source>
        <dbReference type="RuleBase" id="RU362028"/>
    </source>
</evidence>
<comment type="catalytic activity">
    <reaction evidence="5">
        <text>a uridine in RNA = a pseudouridine in RNA</text>
        <dbReference type="Rhea" id="RHEA:48348"/>
        <dbReference type="Rhea" id="RHEA-COMP:12068"/>
        <dbReference type="Rhea" id="RHEA-COMP:12069"/>
        <dbReference type="ChEBI" id="CHEBI:65314"/>
        <dbReference type="ChEBI" id="CHEBI:65315"/>
    </reaction>
</comment>
<dbReference type="AlphaFoldDB" id="A0A517TAP6"/>
<dbReference type="PANTHER" id="PTHR21600">
    <property type="entry name" value="MITOCHONDRIAL RNA PSEUDOURIDINE SYNTHASE"/>
    <property type="match status" value="1"/>
</dbReference>
<accession>A0A517TAP6</accession>
<dbReference type="KEGG" id="chya:V22_27000"/>
<feature type="active site" evidence="3">
    <location>
        <position position="139"/>
    </location>
</feature>
<dbReference type="InterPro" id="IPR020103">
    <property type="entry name" value="PsdUridine_synth_cat_dom_sf"/>
</dbReference>
<dbReference type="Proteomes" id="UP000319976">
    <property type="component" value="Chromosome"/>
</dbReference>
<dbReference type="InterPro" id="IPR036986">
    <property type="entry name" value="S4_RNA-bd_sf"/>
</dbReference>
<keyword evidence="4" id="KW-0694">RNA-binding</keyword>
<comment type="function">
    <text evidence="5">Responsible for synthesis of pseudouridine from uracil.</text>
</comment>
<dbReference type="InterPro" id="IPR050188">
    <property type="entry name" value="RluA_PseudoU_synthase"/>
</dbReference>